<comment type="caution">
    <text evidence="2">The sequence shown here is derived from an EMBL/GenBank/DDBJ whole genome shotgun (WGS) entry which is preliminary data.</text>
</comment>
<dbReference type="Proteomes" id="UP001212841">
    <property type="component" value="Unassembled WGS sequence"/>
</dbReference>
<feature type="non-terminal residue" evidence="2">
    <location>
        <position position="1"/>
    </location>
</feature>
<feature type="region of interest" description="Disordered" evidence="1">
    <location>
        <begin position="74"/>
        <end position="130"/>
    </location>
</feature>
<organism evidence="2 3">
    <name type="scientific">Rhizophlyctis rosea</name>
    <dbReference type="NCBI Taxonomy" id="64517"/>
    <lineage>
        <taxon>Eukaryota</taxon>
        <taxon>Fungi</taxon>
        <taxon>Fungi incertae sedis</taxon>
        <taxon>Chytridiomycota</taxon>
        <taxon>Chytridiomycota incertae sedis</taxon>
        <taxon>Chytridiomycetes</taxon>
        <taxon>Rhizophlyctidales</taxon>
        <taxon>Rhizophlyctidaceae</taxon>
        <taxon>Rhizophlyctis</taxon>
    </lineage>
</organism>
<protein>
    <submittedName>
        <fullName evidence="2">Uncharacterized protein</fullName>
    </submittedName>
</protein>
<evidence type="ECO:0000256" key="1">
    <source>
        <dbReference type="SAM" id="MobiDB-lite"/>
    </source>
</evidence>
<evidence type="ECO:0000313" key="2">
    <source>
        <dbReference type="EMBL" id="KAJ3056323.1"/>
    </source>
</evidence>
<feature type="compositionally biased region" description="Basic and acidic residues" evidence="1">
    <location>
        <begin position="86"/>
        <end position="101"/>
    </location>
</feature>
<name>A0AAD5SKB9_9FUNG</name>
<reference evidence="2" key="1">
    <citation type="submission" date="2020-05" db="EMBL/GenBank/DDBJ databases">
        <title>Phylogenomic resolution of chytrid fungi.</title>
        <authorList>
            <person name="Stajich J.E."/>
            <person name="Amses K."/>
            <person name="Simmons R."/>
            <person name="Seto K."/>
            <person name="Myers J."/>
            <person name="Bonds A."/>
            <person name="Quandt C.A."/>
            <person name="Barry K."/>
            <person name="Liu P."/>
            <person name="Grigoriev I."/>
            <person name="Longcore J.E."/>
            <person name="James T.Y."/>
        </authorList>
    </citation>
    <scope>NUCLEOTIDE SEQUENCE</scope>
    <source>
        <strain evidence="2">JEL0318</strain>
    </source>
</reference>
<accession>A0AAD5SKB9</accession>
<dbReference type="EMBL" id="JADGJD010000037">
    <property type="protein sequence ID" value="KAJ3056323.1"/>
    <property type="molecule type" value="Genomic_DNA"/>
</dbReference>
<dbReference type="AlphaFoldDB" id="A0AAD5SKB9"/>
<keyword evidence="3" id="KW-1185">Reference proteome</keyword>
<sequence length="154" mass="16734">VVGKRKREEGEEGVDGVVPDRDELATADESLPLSVMDALLTIRDRYDVVGKTHLARETSIKQCMRCLNCSTLTDEAETGSGSAPVKPEKAEVTEEPVKTEEGAEQVPGENPPNDSARAEREPPSYSYKGPPPWSDAFGFACICGGRWWKIAAVL</sequence>
<evidence type="ECO:0000313" key="3">
    <source>
        <dbReference type="Proteomes" id="UP001212841"/>
    </source>
</evidence>
<gene>
    <name evidence="2" type="ORF">HK097_007301</name>
</gene>
<proteinExistence type="predicted"/>